<dbReference type="SMART" id="SM00066">
    <property type="entry name" value="GAL4"/>
    <property type="match status" value="1"/>
</dbReference>
<evidence type="ECO:0000259" key="8">
    <source>
        <dbReference type="PROSITE" id="PS50048"/>
    </source>
</evidence>
<keyword evidence="4" id="KW-0238">DNA-binding</keyword>
<evidence type="ECO:0000256" key="3">
    <source>
        <dbReference type="ARBA" id="ARBA00023015"/>
    </source>
</evidence>
<protein>
    <recommendedName>
        <fullName evidence="8">Zn(2)-C6 fungal-type domain-containing protein</fullName>
    </recommendedName>
</protein>
<evidence type="ECO:0000313" key="10">
    <source>
        <dbReference type="Proteomes" id="UP001498771"/>
    </source>
</evidence>
<evidence type="ECO:0000256" key="1">
    <source>
        <dbReference type="ARBA" id="ARBA00022723"/>
    </source>
</evidence>
<dbReference type="GeneID" id="90040512"/>
<proteinExistence type="predicted"/>
<dbReference type="CDD" id="cd12148">
    <property type="entry name" value="fungal_TF_MHR"/>
    <property type="match status" value="1"/>
</dbReference>
<evidence type="ECO:0000256" key="2">
    <source>
        <dbReference type="ARBA" id="ARBA00022833"/>
    </source>
</evidence>
<dbReference type="PANTHER" id="PTHR47171:SF3">
    <property type="entry name" value="FARA-RELATED"/>
    <property type="match status" value="1"/>
</dbReference>
<feature type="compositionally biased region" description="Basic and acidic residues" evidence="7">
    <location>
        <begin position="119"/>
        <end position="128"/>
    </location>
</feature>
<dbReference type="InterPro" id="IPR001138">
    <property type="entry name" value="Zn2Cys6_DnaBD"/>
</dbReference>
<evidence type="ECO:0000313" key="9">
    <source>
        <dbReference type="EMBL" id="KAK7203040.1"/>
    </source>
</evidence>
<organism evidence="9 10">
    <name type="scientific">Myxozyma melibiosi</name>
    <dbReference type="NCBI Taxonomy" id="54550"/>
    <lineage>
        <taxon>Eukaryota</taxon>
        <taxon>Fungi</taxon>
        <taxon>Dikarya</taxon>
        <taxon>Ascomycota</taxon>
        <taxon>Saccharomycotina</taxon>
        <taxon>Lipomycetes</taxon>
        <taxon>Lipomycetales</taxon>
        <taxon>Lipomycetaceae</taxon>
        <taxon>Myxozyma</taxon>
    </lineage>
</organism>
<dbReference type="Gene3D" id="4.10.240.10">
    <property type="entry name" value="Zn(2)-C6 fungal-type DNA-binding domain"/>
    <property type="match status" value="1"/>
</dbReference>
<evidence type="ECO:0000256" key="4">
    <source>
        <dbReference type="ARBA" id="ARBA00023125"/>
    </source>
</evidence>
<feature type="compositionally biased region" description="Polar residues" evidence="7">
    <location>
        <begin position="103"/>
        <end position="118"/>
    </location>
</feature>
<dbReference type="InterPro" id="IPR052073">
    <property type="entry name" value="Amide_Lactam_Regulators"/>
</dbReference>
<dbReference type="RefSeq" id="XP_064766073.1">
    <property type="nucleotide sequence ID" value="XM_064915000.1"/>
</dbReference>
<evidence type="ECO:0000256" key="6">
    <source>
        <dbReference type="ARBA" id="ARBA00023242"/>
    </source>
</evidence>
<dbReference type="PROSITE" id="PS50048">
    <property type="entry name" value="ZN2_CY6_FUNGAL_2"/>
    <property type="match status" value="1"/>
</dbReference>
<dbReference type="EMBL" id="JBBJBU010000014">
    <property type="protein sequence ID" value="KAK7203040.1"/>
    <property type="molecule type" value="Genomic_DNA"/>
</dbReference>
<feature type="domain" description="Zn(2)-C6 fungal-type" evidence="8">
    <location>
        <begin position="16"/>
        <end position="47"/>
    </location>
</feature>
<dbReference type="SUPFAM" id="SSF57701">
    <property type="entry name" value="Zn2/Cys6 DNA-binding domain"/>
    <property type="match status" value="1"/>
</dbReference>
<dbReference type="Pfam" id="PF04082">
    <property type="entry name" value="Fungal_trans"/>
    <property type="match status" value="1"/>
</dbReference>
<keyword evidence="2" id="KW-0862">Zinc</keyword>
<gene>
    <name evidence="9" type="ORF">BZA70DRAFT_312839</name>
</gene>
<keyword evidence="10" id="KW-1185">Reference proteome</keyword>
<accession>A0ABR1EZN5</accession>
<evidence type="ECO:0000256" key="5">
    <source>
        <dbReference type="ARBA" id="ARBA00023163"/>
    </source>
</evidence>
<dbReference type="Pfam" id="PF00172">
    <property type="entry name" value="Zn_clus"/>
    <property type="match status" value="1"/>
</dbReference>
<feature type="region of interest" description="Disordered" evidence="7">
    <location>
        <begin position="618"/>
        <end position="647"/>
    </location>
</feature>
<dbReference type="InterPro" id="IPR036864">
    <property type="entry name" value="Zn2-C6_fun-type_DNA-bd_sf"/>
</dbReference>
<dbReference type="InterPro" id="IPR007219">
    <property type="entry name" value="XnlR_reg_dom"/>
</dbReference>
<name>A0ABR1EZN5_9ASCO</name>
<keyword evidence="3" id="KW-0805">Transcription regulation</keyword>
<dbReference type="Proteomes" id="UP001498771">
    <property type="component" value="Unassembled WGS sequence"/>
</dbReference>
<dbReference type="CDD" id="cd00067">
    <property type="entry name" value="GAL4"/>
    <property type="match status" value="1"/>
</dbReference>
<sequence>MAATPGGRHGSRSSIACKRCHQSKIKCDVSAHGSPCSRCRERGITDCEPIQSRRGTYDRKEWLKRVKAKKAAEAAANVNAVSASSDVGGSSRSSSSGSSCSSTTDNDNFAKQQQNQAHDSTDEEKGSAEELPSSSAASLSFLRQQHCFDLPPPDVLDALLSAYFTHVHPTLPILNRRLIAAQHARSTIPFLLLHSICFAAATHVPLAFLVVPPLSSLTVASTPVASRKEARLEYYRRAKLLFDSAIEKNGLVVVQSCILLSIYGDKREESWNTTSWIDAAATVLEHSEHASLPGLWRRIAWTLVSRDVFCATLLGKQPRINRIDNLPPLTINDFDDDLDCDDISLFGQFHPDIAQYVIEVSTLTLHLRDIVIASRHPLGISQPFILSILQSLDKWRARVPVSLRLLTNSPSSDLYIYAAALSLMYNHHLIYLHQMTLTTSPSPSSTFGLSGGIAGAGSVSVAIAQDSVSQIADLGSSLVTSSTIPLLPPDSHNSFFMSIVMLFSQIQNNWSTSSTPADKLLKTQLKVCEMVVYKAKETWDHAEWILNLSESLRQKLDALAEKKESLGLIERRNSFNQQMKQREELLEEQQQQLQNTPTLRREERVFTTTAMTTSANLSQLQFSSKESLDESNGEQEPNGFASSSSDEEEFIWNFDDHSYASSNATSEVESESLFGLDVLKPSEELSPLTPGRKDNVDVDVMGVEQNVFEEMAEWFVNLDGYA</sequence>
<keyword evidence="1" id="KW-0479">Metal-binding</keyword>
<dbReference type="PROSITE" id="PS00463">
    <property type="entry name" value="ZN2_CY6_FUNGAL_1"/>
    <property type="match status" value="1"/>
</dbReference>
<evidence type="ECO:0000256" key="7">
    <source>
        <dbReference type="SAM" id="MobiDB-lite"/>
    </source>
</evidence>
<comment type="caution">
    <text evidence="9">The sequence shown here is derived from an EMBL/GenBank/DDBJ whole genome shotgun (WGS) entry which is preliminary data.</text>
</comment>
<feature type="compositionally biased region" description="Low complexity" evidence="7">
    <location>
        <begin position="74"/>
        <end position="102"/>
    </location>
</feature>
<reference evidence="9 10" key="1">
    <citation type="submission" date="2024-03" db="EMBL/GenBank/DDBJ databases">
        <title>Genome-scale model development and genomic sequencing of the oleaginous clade Lipomyces.</title>
        <authorList>
            <consortium name="Lawrence Berkeley National Laboratory"/>
            <person name="Czajka J.J."/>
            <person name="Han Y."/>
            <person name="Kim J."/>
            <person name="Mondo S.J."/>
            <person name="Hofstad B.A."/>
            <person name="Robles A."/>
            <person name="Haridas S."/>
            <person name="Riley R."/>
            <person name="LaButti K."/>
            <person name="Pangilinan J."/>
            <person name="Andreopoulos W."/>
            <person name="Lipzen A."/>
            <person name="Yan J."/>
            <person name="Wang M."/>
            <person name="Ng V."/>
            <person name="Grigoriev I.V."/>
            <person name="Spatafora J.W."/>
            <person name="Magnuson J.K."/>
            <person name="Baker S.E."/>
            <person name="Pomraning K.R."/>
        </authorList>
    </citation>
    <scope>NUCLEOTIDE SEQUENCE [LARGE SCALE GENOMIC DNA]</scope>
    <source>
        <strain evidence="9 10">Phaff 52-87</strain>
    </source>
</reference>
<keyword evidence="5" id="KW-0804">Transcription</keyword>
<feature type="region of interest" description="Disordered" evidence="7">
    <location>
        <begin position="74"/>
        <end position="130"/>
    </location>
</feature>
<dbReference type="PANTHER" id="PTHR47171">
    <property type="entry name" value="FARA-RELATED"/>
    <property type="match status" value="1"/>
</dbReference>
<keyword evidence="6" id="KW-0539">Nucleus</keyword>